<dbReference type="Pfam" id="PF04978">
    <property type="entry name" value="MST"/>
    <property type="match status" value="1"/>
</dbReference>
<proteinExistence type="predicted"/>
<dbReference type="InterPro" id="IPR034660">
    <property type="entry name" value="DinB/YfiT-like"/>
</dbReference>
<gene>
    <name evidence="1" type="ORF">FHU38_000577</name>
</gene>
<accession>A0A7X5ULI9</accession>
<dbReference type="SUPFAM" id="SSF109854">
    <property type="entry name" value="DinB/YfiT-like putative metalloenzymes"/>
    <property type="match status" value="1"/>
</dbReference>
<evidence type="ECO:0000313" key="1">
    <source>
        <dbReference type="EMBL" id="NIJ10233.1"/>
    </source>
</evidence>
<dbReference type="EMBL" id="JAAOYM010000001">
    <property type="protein sequence ID" value="NIJ10233.1"/>
    <property type="molecule type" value="Genomic_DNA"/>
</dbReference>
<evidence type="ECO:0000313" key="2">
    <source>
        <dbReference type="Proteomes" id="UP000545493"/>
    </source>
</evidence>
<reference evidence="1 2" key="1">
    <citation type="submission" date="2020-03" db="EMBL/GenBank/DDBJ databases">
        <title>Sequencing the genomes of 1000 actinobacteria strains.</title>
        <authorList>
            <person name="Klenk H.-P."/>
        </authorList>
    </citation>
    <scope>NUCLEOTIDE SEQUENCE [LARGE SCALE GENOMIC DNA]</scope>
    <source>
        <strain evidence="1 2">DSM 45685</strain>
    </source>
</reference>
<sequence>MGSVELLTDAFGRLREEVHDTARGLGAKALNYRLDAEANSIAWLLWHLTRVQDDHVAGVADIEQVWLSQGWADEFGLPLSPLDIGYGHTSDQVAAVRLESAELLTDYHDAVHKQTVEYVSGITDADLDVVVDAAWDPPVTLGVRLVSVISDGLQHVGQAAFVKGIVLRR</sequence>
<dbReference type="Proteomes" id="UP000545493">
    <property type="component" value="Unassembled WGS sequence"/>
</dbReference>
<dbReference type="AlphaFoldDB" id="A0A7X5ULI9"/>
<keyword evidence="2" id="KW-1185">Reference proteome</keyword>
<comment type="caution">
    <text evidence="1">The sequence shown here is derived from an EMBL/GenBank/DDBJ whole genome shotgun (WGS) entry which is preliminary data.</text>
</comment>
<organism evidence="1 2">
    <name type="scientific">Saccharomonospora amisosensis</name>
    <dbReference type="NCBI Taxonomy" id="1128677"/>
    <lineage>
        <taxon>Bacteria</taxon>
        <taxon>Bacillati</taxon>
        <taxon>Actinomycetota</taxon>
        <taxon>Actinomycetes</taxon>
        <taxon>Pseudonocardiales</taxon>
        <taxon>Pseudonocardiaceae</taxon>
        <taxon>Saccharomonospora</taxon>
    </lineage>
</organism>
<name>A0A7X5ULI9_9PSEU</name>
<dbReference type="NCBIfam" id="NF047843">
    <property type="entry name" value="MST_Rv0443"/>
    <property type="match status" value="1"/>
</dbReference>
<dbReference type="Gene3D" id="1.20.120.450">
    <property type="entry name" value="dinb family like domain"/>
    <property type="match status" value="1"/>
</dbReference>
<protein>
    <submittedName>
        <fullName evidence="1">Putative damage-inducible protein DinB</fullName>
    </submittedName>
</protein>
<dbReference type="InterPro" id="IPR007061">
    <property type="entry name" value="MST-like"/>
</dbReference>
<dbReference type="RefSeq" id="WP_167166206.1">
    <property type="nucleotide sequence ID" value="NZ_JAAOYM010000001.1"/>
</dbReference>